<feature type="compositionally biased region" description="Basic and acidic residues" evidence="1">
    <location>
        <begin position="1"/>
        <end position="17"/>
    </location>
</feature>
<protein>
    <submittedName>
        <fullName evidence="2">Uncharacterized protein</fullName>
    </submittedName>
</protein>
<gene>
    <name evidence="2" type="ORF">HS088_TW20G00617</name>
</gene>
<keyword evidence="3" id="KW-1185">Reference proteome</keyword>
<dbReference type="EMBL" id="JAAARO010000020">
    <property type="protein sequence ID" value="KAF5730244.1"/>
    <property type="molecule type" value="Genomic_DNA"/>
</dbReference>
<evidence type="ECO:0000313" key="3">
    <source>
        <dbReference type="Proteomes" id="UP000593562"/>
    </source>
</evidence>
<dbReference type="InParanoid" id="A0A7J7C7X8"/>
<organism evidence="2 3">
    <name type="scientific">Tripterygium wilfordii</name>
    <name type="common">Thunder God vine</name>
    <dbReference type="NCBI Taxonomy" id="458696"/>
    <lineage>
        <taxon>Eukaryota</taxon>
        <taxon>Viridiplantae</taxon>
        <taxon>Streptophyta</taxon>
        <taxon>Embryophyta</taxon>
        <taxon>Tracheophyta</taxon>
        <taxon>Spermatophyta</taxon>
        <taxon>Magnoliopsida</taxon>
        <taxon>eudicotyledons</taxon>
        <taxon>Gunneridae</taxon>
        <taxon>Pentapetalae</taxon>
        <taxon>rosids</taxon>
        <taxon>fabids</taxon>
        <taxon>Celastrales</taxon>
        <taxon>Celastraceae</taxon>
        <taxon>Tripterygium</taxon>
    </lineage>
</organism>
<proteinExistence type="predicted"/>
<feature type="region of interest" description="Disordered" evidence="1">
    <location>
        <begin position="1"/>
        <end position="80"/>
    </location>
</feature>
<dbReference type="Proteomes" id="UP000593562">
    <property type="component" value="Unassembled WGS sequence"/>
</dbReference>
<dbReference type="PANTHER" id="PTHR15835:SF6">
    <property type="entry name" value="ZINC FINGER C3HC-TYPE PROTEIN 1"/>
    <property type="match status" value="1"/>
</dbReference>
<accession>A0A7J7C7X8</accession>
<evidence type="ECO:0000256" key="1">
    <source>
        <dbReference type="SAM" id="MobiDB-lite"/>
    </source>
</evidence>
<dbReference type="PANTHER" id="PTHR15835">
    <property type="entry name" value="NUCLEAR-INTERACTING PARTNER OF ALK"/>
    <property type="match status" value="1"/>
</dbReference>
<dbReference type="AlphaFoldDB" id="A0A7J7C7X8"/>
<dbReference type="GO" id="GO:0005634">
    <property type="term" value="C:nucleus"/>
    <property type="evidence" value="ECO:0007669"/>
    <property type="project" value="TreeGrafter"/>
</dbReference>
<reference evidence="2 3" key="1">
    <citation type="journal article" date="2020" name="Nat. Commun.">
        <title>Genome of Tripterygium wilfordii and identification of cytochrome P450 involved in triptolide biosynthesis.</title>
        <authorList>
            <person name="Tu L."/>
            <person name="Su P."/>
            <person name="Zhang Z."/>
            <person name="Gao L."/>
            <person name="Wang J."/>
            <person name="Hu T."/>
            <person name="Zhou J."/>
            <person name="Zhang Y."/>
            <person name="Zhao Y."/>
            <person name="Liu Y."/>
            <person name="Song Y."/>
            <person name="Tong Y."/>
            <person name="Lu Y."/>
            <person name="Yang J."/>
            <person name="Xu C."/>
            <person name="Jia M."/>
            <person name="Peters R.J."/>
            <person name="Huang L."/>
            <person name="Gao W."/>
        </authorList>
    </citation>
    <scope>NUCLEOTIDE SEQUENCE [LARGE SCALE GENOMIC DNA]</scope>
    <source>
        <strain evidence="3">cv. XIE 37</strain>
        <tissue evidence="2">Leaf</tissue>
    </source>
</reference>
<sequence length="94" mass="10418">MAQDSEKRFHSIMDKLFHHAPKTTQTSSSSVSGAQASRGKKCPNTSTALASVDPKTRADMVERSQHSVPTRQSEAPLCRPWDQGDLMRRLATHI</sequence>
<evidence type="ECO:0000313" key="2">
    <source>
        <dbReference type="EMBL" id="KAF5730244.1"/>
    </source>
</evidence>
<name>A0A7J7C7X8_TRIWF</name>
<comment type="caution">
    <text evidence="2">The sequence shown here is derived from an EMBL/GenBank/DDBJ whole genome shotgun (WGS) entry which is preliminary data.</text>
</comment>
<feature type="compositionally biased region" description="Basic and acidic residues" evidence="1">
    <location>
        <begin position="54"/>
        <end position="65"/>
    </location>
</feature>
<feature type="compositionally biased region" description="Low complexity" evidence="1">
    <location>
        <begin position="23"/>
        <end position="37"/>
    </location>
</feature>